<feature type="coiled-coil region" evidence="13">
    <location>
        <begin position="5"/>
        <end position="32"/>
    </location>
</feature>
<dbReference type="InterPro" id="IPR016039">
    <property type="entry name" value="Thiolase-like"/>
</dbReference>
<keyword evidence="5" id="KW-0597">Phosphoprotein</keyword>
<dbReference type="PANTHER" id="PTHR43775">
    <property type="entry name" value="FATTY ACID SYNTHASE"/>
    <property type="match status" value="1"/>
</dbReference>
<organism evidence="17 18">
    <name type="scientific">Mycobacterium simiae</name>
    <name type="common">Mycobacterium habana</name>
    <dbReference type="NCBI Taxonomy" id="1784"/>
    <lineage>
        <taxon>Bacteria</taxon>
        <taxon>Bacillati</taxon>
        <taxon>Actinomycetota</taxon>
        <taxon>Actinomycetes</taxon>
        <taxon>Mycobacteriales</taxon>
        <taxon>Mycobacteriaceae</taxon>
        <taxon>Mycobacterium</taxon>
        <taxon>Mycobacterium simiae complex</taxon>
    </lineage>
</organism>
<dbReference type="SUPFAM" id="SSF52151">
    <property type="entry name" value="FabD/lysophospholipase-like"/>
    <property type="match status" value="1"/>
</dbReference>
<dbReference type="FunFam" id="3.10.129.110:FF:000003">
    <property type="entry name" value="Probable polyketide synthase pks1"/>
    <property type="match status" value="1"/>
</dbReference>
<feature type="active site" description="Proton acceptor; for dehydratase activity" evidence="12">
    <location>
        <position position="965"/>
    </location>
</feature>
<dbReference type="Pfam" id="PF21089">
    <property type="entry name" value="PKS_DH_N"/>
    <property type="match status" value="1"/>
</dbReference>
<feature type="domain" description="Ketosynthase family 3 (KS3)" evidence="15">
    <location>
        <begin position="34"/>
        <end position="459"/>
    </location>
</feature>
<dbReference type="FunFam" id="3.40.366.10:FF:000002">
    <property type="entry name" value="Probable polyketide synthase 2"/>
    <property type="match status" value="1"/>
</dbReference>
<dbReference type="InterPro" id="IPR009081">
    <property type="entry name" value="PP-bd_ACP"/>
</dbReference>
<keyword evidence="11" id="KW-0012">Acyltransferase</keyword>
<dbReference type="Pfam" id="PF02801">
    <property type="entry name" value="Ketoacyl-synt_C"/>
    <property type="match status" value="1"/>
</dbReference>
<dbReference type="Gene3D" id="1.10.1200.10">
    <property type="entry name" value="ACP-like"/>
    <property type="match status" value="1"/>
</dbReference>
<dbReference type="RefSeq" id="WP_084952392.1">
    <property type="nucleotide sequence ID" value="NZ_MZZM01000025.1"/>
</dbReference>
<name>A0A1X0XYC2_MYCSI</name>
<dbReference type="SMART" id="SM00826">
    <property type="entry name" value="PKS_DH"/>
    <property type="match status" value="1"/>
</dbReference>
<dbReference type="Gene3D" id="3.40.366.10">
    <property type="entry name" value="Malonyl-Coenzyme A Acyl Carrier Protein, domain 2"/>
    <property type="match status" value="1"/>
</dbReference>
<dbReference type="SUPFAM" id="SSF55048">
    <property type="entry name" value="Probable ACP-binding domain of malonyl-CoA ACP transacylase"/>
    <property type="match status" value="1"/>
</dbReference>
<dbReference type="SMART" id="SM00829">
    <property type="entry name" value="PKS_ER"/>
    <property type="match status" value="1"/>
</dbReference>
<dbReference type="PROSITE" id="PS52004">
    <property type="entry name" value="KS3_2"/>
    <property type="match status" value="1"/>
</dbReference>
<dbReference type="SUPFAM" id="SSF47336">
    <property type="entry name" value="ACP-like"/>
    <property type="match status" value="1"/>
</dbReference>
<dbReference type="InterPro" id="IPR015083">
    <property type="entry name" value="NorB/c/GfsB-D-like_docking"/>
</dbReference>
<dbReference type="GO" id="GO:0004315">
    <property type="term" value="F:3-oxoacyl-[acyl-carrier-protein] synthase activity"/>
    <property type="evidence" value="ECO:0007669"/>
    <property type="project" value="InterPro"/>
</dbReference>
<evidence type="ECO:0000256" key="1">
    <source>
        <dbReference type="ARBA" id="ARBA00001957"/>
    </source>
</evidence>
<evidence type="ECO:0000256" key="4">
    <source>
        <dbReference type="ARBA" id="ARBA00022450"/>
    </source>
</evidence>
<proteinExistence type="predicted"/>
<reference evidence="17 18" key="1">
    <citation type="submission" date="2017-03" db="EMBL/GenBank/DDBJ databases">
        <title>Genomic insights into Mycobacterium simiae human colonization.</title>
        <authorList>
            <person name="Steffani J.L."/>
            <person name="Brunck M.E."/>
            <person name="Cruz E."/>
            <person name="Montiel R."/>
            <person name="Barona F."/>
        </authorList>
    </citation>
    <scope>NUCLEOTIDE SEQUENCE [LARGE SCALE GENOMIC DNA]</scope>
    <source>
        <strain evidence="17 18">MsiGto</strain>
    </source>
</reference>
<dbReference type="GO" id="GO:0031177">
    <property type="term" value="F:phosphopantetheine binding"/>
    <property type="evidence" value="ECO:0007669"/>
    <property type="project" value="InterPro"/>
</dbReference>
<dbReference type="InterPro" id="IPR016036">
    <property type="entry name" value="Malonyl_transacylase_ACP-bd"/>
</dbReference>
<protein>
    <submittedName>
        <fullName evidence="17">Polyketide synthase</fullName>
    </submittedName>
</protein>
<keyword evidence="13" id="KW-0175">Coiled coil</keyword>
<evidence type="ECO:0000313" key="17">
    <source>
        <dbReference type="EMBL" id="ORJ57852.1"/>
    </source>
</evidence>
<dbReference type="InterPro" id="IPR055123">
    <property type="entry name" value="SpnB-like_Rossmann"/>
</dbReference>
<dbReference type="InterPro" id="IPR036736">
    <property type="entry name" value="ACP-like_sf"/>
</dbReference>
<evidence type="ECO:0000256" key="13">
    <source>
        <dbReference type="SAM" id="Coils"/>
    </source>
</evidence>
<feature type="domain" description="PKS/mFAS DH" evidence="16">
    <location>
        <begin position="933"/>
        <end position="1204"/>
    </location>
</feature>
<dbReference type="SMART" id="SM00827">
    <property type="entry name" value="PKS_AT"/>
    <property type="match status" value="1"/>
</dbReference>
<evidence type="ECO:0000259" key="14">
    <source>
        <dbReference type="PROSITE" id="PS50075"/>
    </source>
</evidence>
<evidence type="ECO:0000256" key="8">
    <source>
        <dbReference type="ARBA" id="ARBA00023098"/>
    </source>
</evidence>
<dbReference type="InterPro" id="IPR042104">
    <property type="entry name" value="PKS_dehydratase_sf"/>
</dbReference>
<dbReference type="InterPro" id="IPR036291">
    <property type="entry name" value="NAD(P)-bd_dom_sf"/>
</dbReference>
<keyword evidence="18" id="KW-1185">Reference proteome</keyword>
<dbReference type="FunFam" id="3.90.180.10:FF:000032">
    <property type="entry name" value="Probable polyketide synthase pks1"/>
    <property type="match status" value="1"/>
</dbReference>
<dbReference type="SMART" id="SM00825">
    <property type="entry name" value="PKS_KS"/>
    <property type="match status" value="1"/>
</dbReference>
<dbReference type="InterPro" id="IPR049551">
    <property type="entry name" value="PKS_DH_C"/>
</dbReference>
<dbReference type="SUPFAM" id="SSF51735">
    <property type="entry name" value="NAD(P)-binding Rossmann-fold domains"/>
    <property type="match status" value="3"/>
</dbReference>
<dbReference type="InterPro" id="IPR018201">
    <property type="entry name" value="Ketoacyl_synth_AS"/>
</dbReference>
<feature type="region of interest" description="C-terminal hotdog fold" evidence="12">
    <location>
        <begin position="1068"/>
        <end position="1204"/>
    </location>
</feature>
<dbReference type="FunFam" id="3.40.50.720:FF:000209">
    <property type="entry name" value="Polyketide synthase Pks12"/>
    <property type="match status" value="1"/>
</dbReference>
<evidence type="ECO:0000256" key="7">
    <source>
        <dbReference type="ARBA" id="ARBA00022832"/>
    </source>
</evidence>
<dbReference type="InterPro" id="IPR014031">
    <property type="entry name" value="Ketoacyl_synth_C"/>
</dbReference>
<dbReference type="GO" id="GO:0033068">
    <property type="term" value="P:macrolide biosynthetic process"/>
    <property type="evidence" value="ECO:0007669"/>
    <property type="project" value="UniProtKB-ARBA"/>
</dbReference>
<dbReference type="InterPro" id="IPR014030">
    <property type="entry name" value="Ketoacyl_synth_N"/>
</dbReference>
<dbReference type="InterPro" id="IPR032821">
    <property type="entry name" value="PKS_assoc"/>
</dbReference>
<dbReference type="Pfam" id="PF22953">
    <property type="entry name" value="SpnB_Rossmann"/>
    <property type="match status" value="1"/>
</dbReference>
<evidence type="ECO:0000256" key="9">
    <source>
        <dbReference type="ARBA" id="ARBA00023194"/>
    </source>
</evidence>
<dbReference type="SUPFAM" id="SSF53901">
    <property type="entry name" value="Thiolase-like"/>
    <property type="match status" value="1"/>
</dbReference>
<dbReference type="Pfam" id="PF16197">
    <property type="entry name" value="KAsynt_C_assoc"/>
    <property type="match status" value="1"/>
</dbReference>
<comment type="pathway">
    <text evidence="3">Lipid metabolism.</text>
</comment>
<dbReference type="Gene3D" id="3.30.70.3290">
    <property type="match status" value="1"/>
</dbReference>
<dbReference type="Pfam" id="PF08659">
    <property type="entry name" value="KR"/>
    <property type="match status" value="1"/>
</dbReference>
<dbReference type="Gene3D" id="3.40.50.720">
    <property type="entry name" value="NAD(P)-binding Rossmann-like Domain"/>
    <property type="match status" value="3"/>
</dbReference>
<dbReference type="InterPro" id="IPR020841">
    <property type="entry name" value="PKS_Beta-ketoAc_synthase_dom"/>
</dbReference>
<dbReference type="CDD" id="cd08956">
    <property type="entry name" value="KR_3_FAS_SDR_x"/>
    <property type="match status" value="1"/>
</dbReference>
<dbReference type="InterPro" id="IPR049900">
    <property type="entry name" value="PKS_mFAS_DH"/>
</dbReference>
<evidence type="ECO:0000256" key="12">
    <source>
        <dbReference type="PROSITE-ProRule" id="PRU01363"/>
    </source>
</evidence>
<dbReference type="FunFam" id="3.40.50.720:FF:000381">
    <property type="entry name" value="Probable polyketide synthase pks17"/>
    <property type="match status" value="1"/>
</dbReference>
<keyword evidence="9" id="KW-0045">Antibiotic biosynthesis</keyword>
<keyword evidence="6" id="KW-0808">Transferase</keyword>
<keyword evidence="7" id="KW-0276">Fatty acid metabolism</keyword>
<dbReference type="InterPro" id="IPR049552">
    <property type="entry name" value="PKS_DH_N"/>
</dbReference>
<feature type="active site" description="Proton donor; for dehydratase activity" evidence="12">
    <location>
        <position position="1129"/>
    </location>
</feature>
<evidence type="ECO:0000256" key="5">
    <source>
        <dbReference type="ARBA" id="ARBA00022553"/>
    </source>
</evidence>
<dbReference type="Gene3D" id="3.90.180.10">
    <property type="entry name" value="Medium-chain alcohol dehydrogenases, catalytic domain"/>
    <property type="match status" value="1"/>
</dbReference>
<comment type="caution">
    <text evidence="17">The sequence shown here is derived from an EMBL/GenBank/DDBJ whole genome shotgun (WGS) entry which is preliminary data.</text>
</comment>
<dbReference type="InterPro" id="IPR014043">
    <property type="entry name" value="Acyl_transferase_dom"/>
</dbReference>
<evidence type="ECO:0000256" key="10">
    <source>
        <dbReference type="ARBA" id="ARBA00023268"/>
    </source>
</evidence>
<dbReference type="Gene3D" id="3.10.129.110">
    <property type="entry name" value="Polyketide synthase dehydratase"/>
    <property type="match status" value="1"/>
</dbReference>
<keyword evidence="4" id="KW-0596">Phosphopantetheine</keyword>
<dbReference type="Pfam" id="PF08240">
    <property type="entry name" value="ADH_N"/>
    <property type="match status" value="1"/>
</dbReference>
<dbReference type="InterPro" id="IPR013968">
    <property type="entry name" value="PKS_KR"/>
</dbReference>
<dbReference type="InterPro" id="IPR013154">
    <property type="entry name" value="ADH-like_N"/>
</dbReference>
<dbReference type="InterPro" id="IPR020843">
    <property type="entry name" value="ER"/>
</dbReference>
<dbReference type="InterPro" id="IPR020807">
    <property type="entry name" value="PKS_DH"/>
</dbReference>
<feature type="region of interest" description="N-terminal hotdog fold" evidence="12">
    <location>
        <begin position="933"/>
        <end position="1056"/>
    </location>
</feature>
<evidence type="ECO:0000256" key="11">
    <source>
        <dbReference type="ARBA" id="ARBA00023315"/>
    </source>
</evidence>
<dbReference type="SMART" id="SM01294">
    <property type="entry name" value="PKS_PP_betabranch"/>
    <property type="match status" value="1"/>
</dbReference>
<dbReference type="Pfam" id="PF14765">
    <property type="entry name" value="PS-DH"/>
    <property type="match status" value="1"/>
</dbReference>
<dbReference type="InterPro" id="IPR050091">
    <property type="entry name" value="PKS_NRPS_Biosynth_Enz"/>
</dbReference>
<keyword evidence="8" id="KW-0443">Lipid metabolism</keyword>
<keyword evidence="10" id="KW-0511">Multifunctional enzyme</keyword>
<comment type="cofactor">
    <cofactor evidence="1">
        <name>pantetheine 4'-phosphate</name>
        <dbReference type="ChEBI" id="CHEBI:47942"/>
    </cofactor>
</comment>
<dbReference type="PROSITE" id="PS50075">
    <property type="entry name" value="CARRIER"/>
    <property type="match status" value="1"/>
</dbReference>
<dbReference type="Pfam" id="PF00109">
    <property type="entry name" value="ketoacyl-synt"/>
    <property type="match status" value="1"/>
</dbReference>
<accession>A0A1X0XYC2</accession>
<evidence type="ECO:0000259" key="15">
    <source>
        <dbReference type="PROSITE" id="PS52004"/>
    </source>
</evidence>
<dbReference type="PROSITE" id="PS00606">
    <property type="entry name" value="KS3_1"/>
    <property type="match status" value="1"/>
</dbReference>
<feature type="domain" description="Carrier" evidence="14">
    <location>
        <begin position="1967"/>
        <end position="2045"/>
    </location>
</feature>
<evidence type="ECO:0000313" key="18">
    <source>
        <dbReference type="Proteomes" id="UP000193040"/>
    </source>
</evidence>
<dbReference type="Pfam" id="PF00698">
    <property type="entry name" value="Acyl_transf_1"/>
    <property type="match status" value="1"/>
</dbReference>
<dbReference type="FunFam" id="1.10.1200.10:FF:000007">
    <property type="entry name" value="Probable polyketide synthase pks17"/>
    <property type="match status" value="1"/>
</dbReference>
<dbReference type="CDD" id="cd05195">
    <property type="entry name" value="enoyl_red"/>
    <property type="match status" value="1"/>
</dbReference>
<dbReference type="GO" id="GO:0004312">
    <property type="term" value="F:fatty acid synthase activity"/>
    <property type="evidence" value="ECO:0007669"/>
    <property type="project" value="TreeGrafter"/>
</dbReference>
<dbReference type="EMBL" id="MZZM01000025">
    <property type="protein sequence ID" value="ORJ57852.1"/>
    <property type="molecule type" value="Genomic_DNA"/>
</dbReference>
<dbReference type="InterPro" id="IPR006162">
    <property type="entry name" value="Ppantetheine_attach_site"/>
</dbReference>
<evidence type="ECO:0000259" key="16">
    <source>
        <dbReference type="PROSITE" id="PS52019"/>
    </source>
</evidence>
<dbReference type="InterPro" id="IPR020806">
    <property type="entry name" value="PKS_PP-bd"/>
</dbReference>
<dbReference type="InterPro" id="IPR001227">
    <property type="entry name" value="Ac_transferase_dom_sf"/>
</dbReference>
<dbReference type="SMART" id="SM00822">
    <property type="entry name" value="PKS_KR"/>
    <property type="match status" value="1"/>
</dbReference>
<dbReference type="GO" id="GO:0006633">
    <property type="term" value="P:fatty acid biosynthetic process"/>
    <property type="evidence" value="ECO:0007669"/>
    <property type="project" value="InterPro"/>
</dbReference>
<sequence>MTSGSDELIQALRASLKDNERLKRENREYLAAASEPMALVGMACRYPGGIDSPEALWDMVVEGRDVVSEFPADRGWDLPALFDPDPDATGKSYTRSGGFLSQVADFDAAFFGIAPSEALAMDPQQRLLLEVSWEALERAGIDPITLRGSATGVFAGIFHGSYGGQGRVPGDLERYGLRGSTLSVASGRVAYSLGLEGPAVSVDTACSSSLVALHLAARALRSGECDLALVGGVTVMATPAMFVEFSRQRALSPDGRCKAYAGAADGTGFAEGVGALVLERLADARRLGHRVLALVRGSAVNQDGASNGLATPNGPAQQRVIRAALENARLGTADVDLVEGHGTGTTLGDPIEAQAILATYGQGRPAGQPLWLGSIKSNMGHTSAAAGVAGVIKMVQAVRHGIMPKTLHVDVPTPHVDWSAGAVSLLTNHQPWPPRDRPRRAGVSSFGISGTNAHVILEQAPAVPSSSKTLDSTANNDSRPVPWVLSARSPEALAGQAQRLLTRLQAEPGLDVDDVGFSLVSTRSTFEHRAVVVGNRDQLAAGLAGLAAGEPGPNVVTGRARSVGKTVFVFPGQGSQWLGMGAQLLDTAPVFAEHLNRCDKALGEYVDWSLIDVIRAAPGAPGLERVDVVQPVLWAMMVSLAALWRSIGVHPDAVIGHSQGEIAAAYVAGALSLDDAARVVALRSRLLLQLSGSGGMISLACGLSRTRELLKSFGDRLNIAAINGLSAVVVSGEVDALEELMRRCETADVRARRIDVDYASHSGQIEPIREPLAQALAGIVPRSSSVTFISTVTGEPIGTAGLNADYWYRSIRQTVQFDQAVRTAGEAGYQVFIESSPHPVLIAGIEDTIAERNALEPIVIPTLGREDGGLDRFWLSAGQAHAGGVAVDWPSVFPGATPVDLPTYAFQGRRFWLPPVQTGGGDPHALGMAGADHGLLGAVVQRPDSGGVVLTGRLSLAAQPWLSDHAVAGVVLFPGAGFVELALRAGDEVGCAVVDELTLSAPLLLPAADGVDVQVVVSAAGTSGRRTVAVYSHGAQPDSDWALHAEGALSTGADDRGADLSVWPPVGAVAVEVADAYQLLTHRGYEYGPAFQGLRALWRLGNEVFAEVAVPEVAGARVDSFGIHPVLVDAALHAMGVVGDQAETMLPFSWQGVRLHAAGASRARVRIAPVGVSAVSVDLADGAGLPILSVRELVVRPVSAAQLTAVAAAPRAGGGLLEVTWSPVSLPPSMIDAQDATVWEPTPGTTVKSVYAATHEALGQLQSRFADDDARPFVVLTHGAVGLLGEDVADLAGAAVWGLVRSAQAEQPGRVILVDSDGSVDLTDVIGGGEPQVVVRSGVAHAARLTPARSVAVLPVGQWRLDAGGGGTLEDLVVRPLPRAELAAGQVRVAVAAVGVNFRDVLVALGMYPGGGELGVEGAGVVLEVGPGVTGVSVGDAVLGLLGVVGSEAVIDARLVTGVPSQWSLAQAAGVPVVFLTALYGLSVLAGVRSGDKVLVHAATGGVGMAAVQLARHWGAEVFVTASRGKWDTLRAMGFDDNHIGDTRTTEFEQKFLASTGGAGVDVVLNSLAGEFLDASLRLLVNGGRFIEMGKTDLRVPASLATNVQYRPFDLIEAGPDLTASMFSELMALFDTGVLKPLPVKTFDVRRASAAYRFVSQARHTGKVVLTIPDGPRKTLLTASGGSLAGGSVLVTGGTGMAGSAIARHLVERYGVAHVLLVSRRGTQAEGVTDVVDELKGAGAEVSVVACDVADRDALAKLIAELPPQYPLKGVFHAAGVLDDGLIGSLTPERMDRVLRAKIDGAWNLHELTRDHDVSAFVLFSSMAGIVGSPGQGNYAAANSFLDALATARRAQGLPGLSVAWGLWEQASGMTGHLDERDKARMSRIGLAPMATEQALRLLDAAMLTEHPAMVAARIDAGALAENSASLPRLLSQLVTRPIRRIIDESETVPASTTSLVARLHGLSAEQRHTELVELVCRNAATVLGRAHAADINAGSVFQDLGFDSLTAVELRNRLKTATGLTLSPTLIFDYPTPLVLAEHLDSRLAASTAPDSGTAKPADLMARFNQITRELQTLLNQPDWRPEDKSHLTTRIQALLGTLGASQDPIDRHEPDDEDIHTATESELFAILDEELGS</sequence>
<dbReference type="PROSITE" id="PS52019">
    <property type="entry name" value="PKS_MFAS_DH"/>
    <property type="match status" value="1"/>
</dbReference>
<dbReference type="Proteomes" id="UP000193040">
    <property type="component" value="Unassembled WGS sequence"/>
</dbReference>
<comment type="pathway">
    <text evidence="2">Antibiotic biosynthesis.</text>
</comment>
<dbReference type="InterPro" id="IPR011032">
    <property type="entry name" value="GroES-like_sf"/>
</dbReference>
<dbReference type="PROSITE" id="PS00012">
    <property type="entry name" value="PHOSPHOPANTETHEINE"/>
    <property type="match status" value="1"/>
</dbReference>
<dbReference type="GO" id="GO:0016491">
    <property type="term" value="F:oxidoreductase activity"/>
    <property type="evidence" value="ECO:0007669"/>
    <property type="project" value="InterPro"/>
</dbReference>
<gene>
    <name evidence="17" type="ORF">B5M45_19815</name>
</gene>
<dbReference type="PANTHER" id="PTHR43775:SF51">
    <property type="entry name" value="INACTIVE PHENOLPHTHIOCEROL SYNTHESIS POLYKETIDE SYNTHASE TYPE I PKS1-RELATED"/>
    <property type="match status" value="1"/>
</dbReference>
<dbReference type="Gene3D" id="3.40.47.10">
    <property type="match status" value="1"/>
</dbReference>
<dbReference type="FunFam" id="3.40.47.10:FF:000019">
    <property type="entry name" value="Polyketide synthase type I"/>
    <property type="match status" value="1"/>
</dbReference>
<dbReference type="SMART" id="SM00823">
    <property type="entry name" value="PKS_PP"/>
    <property type="match status" value="1"/>
</dbReference>
<dbReference type="InterPro" id="IPR057326">
    <property type="entry name" value="KR_dom"/>
</dbReference>
<evidence type="ECO:0000256" key="2">
    <source>
        <dbReference type="ARBA" id="ARBA00004792"/>
    </source>
</evidence>
<dbReference type="Pfam" id="PF13602">
    <property type="entry name" value="ADH_zinc_N_2"/>
    <property type="match status" value="1"/>
</dbReference>
<dbReference type="InterPro" id="IPR016035">
    <property type="entry name" value="Acyl_Trfase/lysoPLipase"/>
</dbReference>
<evidence type="ECO:0000256" key="3">
    <source>
        <dbReference type="ARBA" id="ARBA00005189"/>
    </source>
</evidence>
<evidence type="ECO:0000256" key="6">
    <source>
        <dbReference type="ARBA" id="ARBA00022679"/>
    </source>
</evidence>
<dbReference type="CDD" id="cd00833">
    <property type="entry name" value="PKS"/>
    <property type="match status" value="1"/>
</dbReference>
<dbReference type="SUPFAM" id="SSF50129">
    <property type="entry name" value="GroES-like"/>
    <property type="match status" value="1"/>
</dbReference>
<dbReference type="Pfam" id="PF00550">
    <property type="entry name" value="PP-binding"/>
    <property type="match status" value="1"/>
</dbReference>
<dbReference type="Pfam" id="PF08990">
    <property type="entry name" value="Docking"/>
    <property type="match status" value="1"/>
</dbReference>